<dbReference type="EMBL" id="UINC01080842">
    <property type="protein sequence ID" value="SVC24149.1"/>
    <property type="molecule type" value="Genomic_DNA"/>
</dbReference>
<evidence type="ECO:0000256" key="1">
    <source>
        <dbReference type="SAM" id="Phobius"/>
    </source>
</evidence>
<proteinExistence type="predicted"/>
<protein>
    <submittedName>
        <fullName evidence="2">Uncharacterized protein</fullName>
    </submittedName>
</protein>
<dbReference type="AlphaFoldDB" id="A0A382KIU6"/>
<keyword evidence="1" id="KW-0812">Transmembrane</keyword>
<accession>A0A382KIU6</accession>
<feature type="transmembrane region" description="Helical" evidence="1">
    <location>
        <begin position="12"/>
        <end position="32"/>
    </location>
</feature>
<feature type="non-terminal residue" evidence="2">
    <location>
        <position position="37"/>
    </location>
</feature>
<keyword evidence="1" id="KW-0472">Membrane</keyword>
<gene>
    <name evidence="2" type="ORF">METZ01_LOCUS277003</name>
</gene>
<keyword evidence="1" id="KW-1133">Transmembrane helix</keyword>
<reference evidence="2" key="1">
    <citation type="submission" date="2018-05" db="EMBL/GenBank/DDBJ databases">
        <authorList>
            <person name="Lanie J.A."/>
            <person name="Ng W.-L."/>
            <person name="Kazmierczak K.M."/>
            <person name="Andrzejewski T.M."/>
            <person name="Davidsen T.M."/>
            <person name="Wayne K.J."/>
            <person name="Tettelin H."/>
            <person name="Glass J.I."/>
            <person name="Rusch D."/>
            <person name="Podicherti R."/>
            <person name="Tsui H.-C.T."/>
            <person name="Winkler M.E."/>
        </authorList>
    </citation>
    <scope>NUCLEOTIDE SEQUENCE</scope>
</reference>
<sequence length="37" mass="4645">MTRLYHIHQNRMHLISFLFLFINISILSRMFFIQSFK</sequence>
<organism evidence="2">
    <name type="scientific">marine metagenome</name>
    <dbReference type="NCBI Taxonomy" id="408172"/>
    <lineage>
        <taxon>unclassified sequences</taxon>
        <taxon>metagenomes</taxon>
        <taxon>ecological metagenomes</taxon>
    </lineage>
</organism>
<name>A0A382KIU6_9ZZZZ</name>
<evidence type="ECO:0000313" key="2">
    <source>
        <dbReference type="EMBL" id="SVC24149.1"/>
    </source>
</evidence>